<reference evidence="3" key="1">
    <citation type="journal article" date="2019" name="Int. J. Syst. Evol. Microbiol.">
        <title>The Global Catalogue of Microorganisms (GCM) 10K type strain sequencing project: providing services to taxonomists for standard genome sequencing and annotation.</title>
        <authorList>
            <consortium name="The Broad Institute Genomics Platform"/>
            <consortium name="The Broad Institute Genome Sequencing Center for Infectious Disease"/>
            <person name="Wu L."/>
            <person name="Ma J."/>
        </authorList>
    </citation>
    <scope>NUCLEOTIDE SEQUENCE [LARGE SCALE GENOMIC DNA]</scope>
    <source>
        <strain evidence="3">JCM 16925</strain>
    </source>
</reference>
<protein>
    <submittedName>
        <fullName evidence="2">Uncharacterized protein</fullName>
    </submittedName>
</protein>
<accession>A0ABP7UVS9</accession>
<gene>
    <name evidence="2" type="ORF">GCM10022233_26920</name>
</gene>
<comment type="caution">
    <text evidence="2">The sequence shown here is derived from an EMBL/GenBank/DDBJ whole genome shotgun (WGS) entry which is preliminary data.</text>
</comment>
<name>A0ABP7UVS9_9ACTN</name>
<feature type="region of interest" description="Disordered" evidence="1">
    <location>
        <begin position="1"/>
        <end position="27"/>
    </location>
</feature>
<proteinExistence type="predicted"/>
<organism evidence="2 3">
    <name type="scientific">Streptomyces shaanxiensis</name>
    <dbReference type="NCBI Taxonomy" id="653357"/>
    <lineage>
        <taxon>Bacteria</taxon>
        <taxon>Bacillati</taxon>
        <taxon>Actinomycetota</taxon>
        <taxon>Actinomycetes</taxon>
        <taxon>Kitasatosporales</taxon>
        <taxon>Streptomycetaceae</taxon>
        <taxon>Streptomyces</taxon>
    </lineage>
</organism>
<dbReference type="Proteomes" id="UP001499984">
    <property type="component" value="Unassembled WGS sequence"/>
</dbReference>
<evidence type="ECO:0000256" key="1">
    <source>
        <dbReference type="SAM" id="MobiDB-lite"/>
    </source>
</evidence>
<sequence>MLARPEQDAAQEAVLDDAQPCSDDDSEKRFEHRMTREIWACPVNLAGFARAFSGS</sequence>
<evidence type="ECO:0000313" key="3">
    <source>
        <dbReference type="Proteomes" id="UP001499984"/>
    </source>
</evidence>
<evidence type="ECO:0000313" key="2">
    <source>
        <dbReference type="EMBL" id="GAA4054121.1"/>
    </source>
</evidence>
<dbReference type="EMBL" id="BAAAZY010000009">
    <property type="protein sequence ID" value="GAA4054121.1"/>
    <property type="molecule type" value="Genomic_DNA"/>
</dbReference>
<keyword evidence="3" id="KW-1185">Reference proteome</keyword>
<dbReference type="RefSeq" id="WP_345012130.1">
    <property type="nucleotide sequence ID" value="NZ_BAAAZY010000009.1"/>
</dbReference>